<dbReference type="PRINTS" id="PR00702">
    <property type="entry name" value="ACRIFLAVINRP"/>
</dbReference>
<keyword evidence="2" id="KW-0812">Transmembrane</keyword>
<gene>
    <name evidence="3" type="ORF">R2G56_05275</name>
</gene>
<feature type="transmembrane region" description="Helical" evidence="2">
    <location>
        <begin position="507"/>
        <end position="530"/>
    </location>
</feature>
<feature type="transmembrane region" description="Helical" evidence="2">
    <location>
        <begin position="331"/>
        <end position="350"/>
    </location>
</feature>
<feature type="transmembrane region" description="Helical" evidence="2">
    <location>
        <begin position="840"/>
        <end position="858"/>
    </location>
</feature>
<accession>A0ABU4AHG8</accession>
<dbReference type="RefSeq" id="WP_317560681.1">
    <property type="nucleotide sequence ID" value="NZ_JAWLIP010000002.1"/>
</dbReference>
<evidence type="ECO:0000313" key="4">
    <source>
        <dbReference type="Proteomes" id="UP001185659"/>
    </source>
</evidence>
<dbReference type="Gene3D" id="3.30.70.1320">
    <property type="entry name" value="Multidrug efflux transporter AcrB pore domain like"/>
    <property type="match status" value="1"/>
</dbReference>
<dbReference type="SUPFAM" id="SSF82866">
    <property type="entry name" value="Multidrug efflux transporter AcrB transmembrane domain"/>
    <property type="match status" value="2"/>
</dbReference>
<comment type="caution">
    <text evidence="3">The sequence shown here is derived from an EMBL/GenBank/DDBJ whole genome shotgun (WGS) entry which is preliminary data.</text>
</comment>
<feature type="transmembrane region" description="Helical" evidence="2">
    <location>
        <begin position="892"/>
        <end position="914"/>
    </location>
</feature>
<organism evidence="3 4">
    <name type="scientific">Nitratireductor aquimarinus</name>
    <dbReference type="NCBI Taxonomy" id="889300"/>
    <lineage>
        <taxon>Bacteria</taxon>
        <taxon>Pseudomonadati</taxon>
        <taxon>Pseudomonadota</taxon>
        <taxon>Alphaproteobacteria</taxon>
        <taxon>Hyphomicrobiales</taxon>
        <taxon>Phyllobacteriaceae</taxon>
        <taxon>Nitratireductor</taxon>
    </lineage>
</organism>
<dbReference type="Gene3D" id="3.30.70.1440">
    <property type="entry name" value="Multidrug efflux transporter AcrB pore domain"/>
    <property type="match status" value="1"/>
</dbReference>
<keyword evidence="2" id="KW-0472">Membrane</keyword>
<dbReference type="Gene3D" id="3.30.70.1430">
    <property type="entry name" value="Multidrug efflux transporter AcrB pore domain"/>
    <property type="match status" value="2"/>
</dbReference>
<dbReference type="EMBL" id="JAWLIP010000002">
    <property type="protein sequence ID" value="MDV6225691.1"/>
    <property type="molecule type" value="Genomic_DNA"/>
</dbReference>
<proteinExistence type="predicted"/>
<dbReference type="InterPro" id="IPR001036">
    <property type="entry name" value="Acrflvin-R"/>
</dbReference>
<dbReference type="InterPro" id="IPR027463">
    <property type="entry name" value="AcrB_DN_DC_subdom"/>
</dbReference>
<reference evidence="3 4" key="1">
    <citation type="submission" date="2023-10" db="EMBL/GenBank/DDBJ databases">
        <authorList>
            <person name="Venkata Ramana C."/>
            <person name="Sasikala C."/>
            <person name="Dhurka M."/>
        </authorList>
    </citation>
    <scope>NUCLEOTIDE SEQUENCE [LARGE SCALE GENOMIC DNA]</scope>
    <source>
        <strain evidence="3 4">KCTC 32151</strain>
    </source>
</reference>
<evidence type="ECO:0000256" key="2">
    <source>
        <dbReference type="SAM" id="Phobius"/>
    </source>
</evidence>
<dbReference type="SUPFAM" id="SSF82714">
    <property type="entry name" value="Multidrug efflux transporter AcrB TolC docking domain, DN and DC subdomains"/>
    <property type="match status" value="2"/>
</dbReference>
<evidence type="ECO:0000313" key="3">
    <source>
        <dbReference type="EMBL" id="MDV6225691.1"/>
    </source>
</evidence>
<dbReference type="Proteomes" id="UP001185659">
    <property type="component" value="Unassembled WGS sequence"/>
</dbReference>
<feature type="region of interest" description="Disordered" evidence="1">
    <location>
        <begin position="1034"/>
        <end position="1053"/>
    </location>
</feature>
<keyword evidence="2" id="KW-1133">Transmembrane helix</keyword>
<feature type="transmembrane region" description="Helical" evidence="2">
    <location>
        <begin position="459"/>
        <end position="486"/>
    </location>
</feature>
<feature type="transmembrane region" description="Helical" evidence="2">
    <location>
        <begin position="357"/>
        <end position="378"/>
    </location>
</feature>
<name>A0ABU4AHG8_9HYPH</name>
<feature type="transmembrane region" description="Helical" evidence="2">
    <location>
        <begin position="384"/>
        <end position="406"/>
    </location>
</feature>
<dbReference type="SUPFAM" id="SSF82693">
    <property type="entry name" value="Multidrug efflux transporter AcrB pore domain, PN1, PN2, PC1 and PC2 subdomains"/>
    <property type="match status" value="3"/>
</dbReference>
<dbReference type="PANTHER" id="PTHR32063:SF0">
    <property type="entry name" value="SWARMING MOTILITY PROTEIN SWRC"/>
    <property type="match status" value="1"/>
</dbReference>
<protein>
    <submittedName>
        <fullName evidence="3">Efflux RND transporter permease subunit</fullName>
    </submittedName>
</protein>
<feature type="transmembrane region" description="Helical" evidence="2">
    <location>
        <begin position="979"/>
        <end position="1001"/>
    </location>
</feature>
<keyword evidence="4" id="KW-1185">Reference proteome</keyword>
<evidence type="ECO:0000256" key="1">
    <source>
        <dbReference type="SAM" id="MobiDB-lite"/>
    </source>
</evidence>
<dbReference type="Gene3D" id="1.20.1640.10">
    <property type="entry name" value="Multidrug efflux transporter AcrB transmembrane domain"/>
    <property type="match status" value="2"/>
</dbReference>
<feature type="transmembrane region" description="Helical" evidence="2">
    <location>
        <begin position="943"/>
        <end position="967"/>
    </location>
</feature>
<feature type="transmembrane region" description="Helical" evidence="2">
    <location>
        <begin position="427"/>
        <end position="447"/>
    </location>
</feature>
<feature type="transmembrane region" description="Helical" evidence="2">
    <location>
        <begin position="865"/>
        <end position="886"/>
    </location>
</feature>
<dbReference type="Gene3D" id="3.30.2090.10">
    <property type="entry name" value="Multidrug efflux transporter AcrB TolC docking domain, DN and DC subdomains"/>
    <property type="match status" value="2"/>
</dbReference>
<dbReference type="PANTHER" id="PTHR32063">
    <property type="match status" value="1"/>
</dbReference>
<sequence>MDIVRIAIQNARLTLSILLFFVIAGALAYVSIPKEAEPDVPIPIIYVSLSYQGISPEDSERLLLRPIETRLKSLEGVKEMRSSAFQSGGFVLVEFQAGYDFSNAIEDVRAKVADARRELPQGADEPSVHEVNISEFPILVVTLAGNVPERVLSTAARELRDQIEEIPGVLEGTLQGSRDELVEVLIDPMKLSSYNLQLDQMIAGVGASNSLVAAGSLEGQAGRYAVKVPSLIETVEDVANLPIVSSPDAVVRARDLADIRSTFKDASTITRLNGQNAIAIEVKKRVGANLVETVDAVKAIATTFQEGSDANITVSYSQDKSVMIRDMLKDLQNHVLIAVILVFIVVLYTLSGRASLLIGLAVPASFLMGIYALSLGGFTVNMVVLFSLILAVGMLVDDAIIVTEFAERRMSEGMDKAQAFELAAKRMAGPVIAATMTRIAAFSPLLFWPGIVGEFMKYLPITLIVTLSASMIYALIFTPTLGALFAKAHVEEEEKPDGWYMGLVKQAVRFPKTVLLLTIALLGGIIHFYGEYGAGIEFFPSVEPEYGLMYVHARGNISLEEMDRLTRPAEEKLLNWPGIESVYTRVGKTQGGGQDIDEDVISVIQYEFIDWRERAPASEILDDLRKELAGTPGVEIEVRVPDAGPPTGQPIQIRLSAADPTPLNDQAAEIAQAIAKVPGVIDISDGLPPPGIDWAIKVDRAKAAQYGISPVSVGTVVQLVTNGLKLSEYRPAGVDDAVDIRLRLPEDRRTLSTLDQLRVQTAQGPVPISNFVTREPERATGTLNRIDGQRTIVISANVASGYQVAAVQAEVINALSDMDLGESRWKLAGSNEESEEASAFLMKAFGAAIFLIFVVLLAQFNKFTSVFLVLMTVVMATIGVFLGLLITGQPFGIVMSGIGVIALAGVVVNNNIVLIDTYDRLRREGWKKQEAILQTCRERARPVMLTAISAVLGVLPIAFGLGLELFHQEVTIGAPSTQWWVSLSSAIVFGLTFATALTLIVTPSALMVFTRETLPAGHERRGLFARLFRRRKNEEHDPANTDMPGETFTKAAE</sequence>
<dbReference type="Pfam" id="PF00873">
    <property type="entry name" value="ACR_tran"/>
    <property type="match status" value="1"/>
</dbReference>